<comment type="caution">
    <text evidence="2">The sequence shown here is derived from an EMBL/GenBank/DDBJ whole genome shotgun (WGS) entry which is preliminary data.</text>
</comment>
<sequence length="371" mass="43419">MYMYIYVHIYKVPPFNDAIPSDWWWRRLETGWQERSEGVLLDRKKEWSKHGLFWAAHERSRAFPARLKDFLLKLLHPDPEQRPTIDQIRKEEWKYYRRPKLLYGSKEIKLEHFGAGTGTATGAGTRTATATTTATTTTTATVSVTTIETEAETDKSRSWFQLETKSPVELARYLETRLVKVRAQKAKKIQQHQELNLSIENNDELNHRSYQGEGGGRGEGEGEGEEGGEKREKERGDNHNVCGSYRCRCPLSAQDQSTYDKSKDGEYFHFLIRRFYAKRVKEIDPFQHFDTYIENFTDGAKVDIHPIDTRTVIRCFADENNTPLETEFEVRQYRFQSKYLVLCKRLRGDPLSFKYIIDKFWSSNTITIIID</sequence>
<organism evidence="2 3">
    <name type="scientific">Reticulomyxa filosa</name>
    <dbReference type="NCBI Taxonomy" id="46433"/>
    <lineage>
        <taxon>Eukaryota</taxon>
        <taxon>Sar</taxon>
        <taxon>Rhizaria</taxon>
        <taxon>Retaria</taxon>
        <taxon>Foraminifera</taxon>
        <taxon>Monothalamids</taxon>
        <taxon>Reticulomyxidae</taxon>
        <taxon>Reticulomyxa</taxon>
    </lineage>
</organism>
<reference evidence="2 3" key="1">
    <citation type="journal article" date="2013" name="Curr. Biol.">
        <title>The Genome of the Foraminiferan Reticulomyxa filosa.</title>
        <authorList>
            <person name="Glockner G."/>
            <person name="Hulsmann N."/>
            <person name="Schleicher M."/>
            <person name="Noegel A.A."/>
            <person name="Eichinger L."/>
            <person name="Gallinger C."/>
            <person name="Pawlowski J."/>
            <person name="Sierra R."/>
            <person name="Euteneuer U."/>
            <person name="Pillet L."/>
            <person name="Moustafa A."/>
            <person name="Platzer M."/>
            <person name="Groth M."/>
            <person name="Szafranski K."/>
            <person name="Schliwa M."/>
        </authorList>
    </citation>
    <scope>NUCLEOTIDE SEQUENCE [LARGE SCALE GENOMIC DNA]</scope>
</reference>
<evidence type="ECO:0000313" key="2">
    <source>
        <dbReference type="EMBL" id="ETO10120.1"/>
    </source>
</evidence>
<dbReference type="Proteomes" id="UP000023152">
    <property type="component" value="Unassembled WGS sequence"/>
</dbReference>
<dbReference type="InterPro" id="IPR011009">
    <property type="entry name" value="Kinase-like_dom_sf"/>
</dbReference>
<keyword evidence="3" id="KW-1185">Reference proteome</keyword>
<dbReference type="SUPFAM" id="SSF56112">
    <property type="entry name" value="Protein kinase-like (PK-like)"/>
    <property type="match status" value="1"/>
</dbReference>
<dbReference type="AlphaFoldDB" id="X6MAQ4"/>
<accession>X6MAQ4</accession>
<dbReference type="Gene3D" id="1.10.510.10">
    <property type="entry name" value="Transferase(Phosphotransferase) domain 1"/>
    <property type="match status" value="1"/>
</dbReference>
<evidence type="ECO:0000256" key="1">
    <source>
        <dbReference type="SAM" id="MobiDB-lite"/>
    </source>
</evidence>
<feature type="non-terminal residue" evidence="2">
    <location>
        <position position="371"/>
    </location>
</feature>
<gene>
    <name evidence="2" type="ORF">RFI_27257</name>
</gene>
<evidence type="ECO:0000313" key="3">
    <source>
        <dbReference type="Proteomes" id="UP000023152"/>
    </source>
</evidence>
<feature type="region of interest" description="Disordered" evidence="1">
    <location>
        <begin position="194"/>
        <end position="238"/>
    </location>
</feature>
<dbReference type="EMBL" id="ASPP01023644">
    <property type="protein sequence ID" value="ETO10120.1"/>
    <property type="molecule type" value="Genomic_DNA"/>
</dbReference>
<feature type="compositionally biased region" description="Basic and acidic residues" evidence="1">
    <location>
        <begin position="227"/>
        <end position="238"/>
    </location>
</feature>
<proteinExistence type="predicted"/>
<name>X6MAQ4_RETFI</name>
<protein>
    <recommendedName>
        <fullName evidence="4">Protein kinase domain-containing protein</fullName>
    </recommendedName>
</protein>
<evidence type="ECO:0008006" key="4">
    <source>
        <dbReference type="Google" id="ProtNLM"/>
    </source>
</evidence>